<dbReference type="PRINTS" id="PR00080">
    <property type="entry name" value="SDRFAMILY"/>
</dbReference>
<dbReference type="CDD" id="cd05233">
    <property type="entry name" value="SDR_c"/>
    <property type="match status" value="1"/>
</dbReference>
<keyword evidence="2" id="KW-0560">Oxidoreductase</keyword>
<dbReference type="Proteomes" id="UP000306236">
    <property type="component" value="Unassembled WGS sequence"/>
</dbReference>
<dbReference type="SUPFAM" id="SSF51735">
    <property type="entry name" value="NAD(P)-binding Rossmann-fold domains"/>
    <property type="match status" value="1"/>
</dbReference>
<gene>
    <name evidence="5" type="ORF">E8K88_11015</name>
</gene>
<dbReference type="InterPro" id="IPR020904">
    <property type="entry name" value="Sc_DH/Rdtase_CS"/>
</dbReference>
<proteinExistence type="inferred from homology"/>
<evidence type="ECO:0000313" key="6">
    <source>
        <dbReference type="Proteomes" id="UP000306236"/>
    </source>
</evidence>
<dbReference type="AlphaFoldDB" id="A0A4S5BP04"/>
<dbReference type="GO" id="GO:0016491">
    <property type="term" value="F:oxidoreductase activity"/>
    <property type="evidence" value="ECO:0007669"/>
    <property type="project" value="UniProtKB-KW"/>
</dbReference>
<comment type="caution">
    <text evidence="5">The sequence shown here is derived from an EMBL/GenBank/DDBJ whole genome shotgun (WGS) entry which is preliminary data.</text>
</comment>
<evidence type="ECO:0000256" key="1">
    <source>
        <dbReference type="ARBA" id="ARBA00006484"/>
    </source>
</evidence>
<keyword evidence="3" id="KW-0520">NAD</keyword>
<dbReference type="Pfam" id="PF13561">
    <property type="entry name" value="adh_short_C2"/>
    <property type="match status" value="1"/>
</dbReference>
<dbReference type="InterPro" id="IPR057326">
    <property type="entry name" value="KR_dom"/>
</dbReference>
<evidence type="ECO:0000256" key="2">
    <source>
        <dbReference type="ARBA" id="ARBA00023002"/>
    </source>
</evidence>
<feature type="domain" description="Ketoreductase" evidence="4">
    <location>
        <begin position="35"/>
        <end position="216"/>
    </location>
</feature>
<comment type="similarity">
    <text evidence="1">Belongs to the short-chain dehydrogenases/reductases (SDR) family.</text>
</comment>
<evidence type="ECO:0000313" key="5">
    <source>
        <dbReference type="EMBL" id="THJ32863.1"/>
    </source>
</evidence>
<organism evidence="5 6">
    <name type="scientific">Lampropedia aestuarii</name>
    <dbReference type="NCBI Taxonomy" id="2562762"/>
    <lineage>
        <taxon>Bacteria</taxon>
        <taxon>Pseudomonadati</taxon>
        <taxon>Pseudomonadota</taxon>
        <taxon>Betaproteobacteria</taxon>
        <taxon>Burkholderiales</taxon>
        <taxon>Comamonadaceae</taxon>
        <taxon>Lampropedia</taxon>
    </lineage>
</organism>
<dbReference type="FunFam" id="3.40.50.720:FF:000084">
    <property type="entry name" value="Short-chain dehydrogenase reductase"/>
    <property type="match status" value="1"/>
</dbReference>
<dbReference type="PROSITE" id="PS00061">
    <property type="entry name" value="ADH_SHORT"/>
    <property type="match status" value="1"/>
</dbReference>
<accession>A0A4S5BP04</accession>
<evidence type="ECO:0000259" key="4">
    <source>
        <dbReference type="SMART" id="SM00822"/>
    </source>
</evidence>
<reference evidence="5 6" key="1">
    <citation type="submission" date="2019-04" db="EMBL/GenBank/DDBJ databases">
        <title>Lampropedia sp YIM MLB12 draf genome.</title>
        <authorList>
            <person name="Wang Y.-X."/>
        </authorList>
    </citation>
    <scope>NUCLEOTIDE SEQUENCE [LARGE SCALE GENOMIC DNA]</scope>
    <source>
        <strain evidence="5 6">YIM MLB12</strain>
    </source>
</reference>
<evidence type="ECO:0000256" key="3">
    <source>
        <dbReference type="ARBA" id="ARBA00023027"/>
    </source>
</evidence>
<dbReference type="EMBL" id="SSWX01000013">
    <property type="protein sequence ID" value="THJ32863.1"/>
    <property type="molecule type" value="Genomic_DNA"/>
</dbReference>
<dbReference type="PRINTS" id="PR00081">
    <property type="entry name" value="GDHRDH"/>
</dbReference>
<protein>
    <submittedName>
        <fullName evidence="5">SDR family oxidoreductase</fullName>
    </submittedName>
</protein>
<keyword evidence="6" id="KW-1185">Reference proteome</keyword>
<dbReference type="Gene3D" id="3.40.50.720">
    <property type="entry name" value="NAD(P)-binding Rossmann-like Domain"/>
    <property type="match status" value="1"/>
</dbReference>
<sequence length="278" mass="28828">MKAIASNGGSTSALQREDLFKQVLKSIPVDLLKGRKIVVTGAARGLGLAFAHCIGKAGAELVIADILQDELVLAADALRQTGAVVHSVPLDLADVDSITVAAQRAIELLGGLDGLVNNAAVTDSGGLSAHALTVPVWDRVMNVNVRGTWLMSRACHAALAASGRGAIVNLTSDTVLWGAPNLLAYVASKGAVSAVTHSLAREWGGDGITVNAIAPGLTLVEATEYVPQARHQHYVEGRALPREQHAADVCGAVLFALSDLSRYVTGQVLPVNGGFVMH</sequence>
<dbReference type="PANTHER" id="PTHR24321:SF8">
    <property type="entry name" value="ESTRADIOL 17-BETA-DEHYDROGENASE 8-RELATED"/>
    <property type="match status" value="1"/>
</dbReference>
<dbReference type="SMART" id="SM00822">
    <property type="entry name" value="PKS_KR"/>
    <property type="match status" value="1"/>
</dbReference>
<dbReference type="PANTHER" id="PTHR24321">
    <property type="entry name" value="DEHYDROGENASES, SHORT CHAIN"/>
    <property type="match status" value="1"/>
</dbReference>
<name>A0A4S5BP04_9BURK</name>
<dbReference type="OrthoDB" id="196630at2"/>
<dbReference type="InterPro" id="IPR002347">
    <property type="entry name" value="SDR_fam"/>
</dbReference>
<dbReference type="InterPro" id="IPR036291">
    <property type="entry name" value="NAD(P)-bd_dom_sf"/>
</dbReference>